<dbReference type="EMBL" id="FN554889">
    <property type="protein sequence ID" value="CBG73110.1"/>
    <property type="molecule type" value="Genomic_DNA"/>
</dbReference>
<name>C9Z921_STRSW</name>
<accession>C9Z921</accession>
<sequence>MKPVVCSFYIRTPAGDGQFHYEPVNIGSPHADGKLHTPHPPAIGDLIHLWDTIKRRGGSYEVLARQWLHNSYGSANWPVLELQPTVGPLLELIVQRAEGAFRDQAPTADDEDE</sequence>
<dbReference type="RefSeq" id="WP_013003671.1">
    <property type="nucleotide sequence ID" value="NC_013929.1"/>
</dbReference>
<protein>
    <submittedName>
        <fullName evidence="1">Uncharacterized protein</fullName>
    </submittedName>
</protein>
<dbReference type="Proteomes" id="UP000001444">
    <property type="component" value="Chromosome"/>
</dbReference>
<reference evidence="1 2" key="1">
    <citation type="journal article" date="2010" name="Mol. Plant Microbe Interact.">
        <title>Streptomyces scabies 87-22 contains a coronafacic acid-like biosynthetic cluster that contributes to plant-microbe interactions.</title>
        <authorList>
            <person name="Bignell D.R."/>
            <person name="Seipke R.F."/>
            <person name="Huguet-Tapia J.C."/>
            <person name="Chambers A.H."/>
            <person name="Parry R.J."/>
            <person name="Loria R."/>
        </authorList>
    </citation>
    <scope>NUCLEOTIDE SEQUENCE [LARGE SCALE GENOMIC DNA]</scope>
    <source>
        <strain evidence="1 2">87.22</strain>
    </source>
</reference>
<proteinExistence type="predicted"/>
<keyword evidence="2" id="KW-1185">Reference proteome</keyword>
<dbReference type="KEGG" id="scb:SCAB_60911"/>
<evidence type="ECO:0000313" key="2">
    <source>
        <dbReference type="Proteomes" id="UP000001444"/>
    </source>
</evidence>
<evidence type="ECO:0000313" key="1">
    <source>
        <dbReference type="EMBL" id="CBG73110.1"/>
    </source>
</evidence>
<dbReference type="AlphaFoldDB" id="C9Z921"/>
<dbReference type="GeneID" id="24313999"/>
<dbReference type="HOGENOM" id="CLU_2132221_0_0_11"/>
<organism evidence="1 2">
    <name type="scientific">Streptomyces scabiei (strain 87.22)</name>
    <dbReference type="NCBI Taxonomy" id="680198"/>
    <lineage>
        <taxon>Bacteria</taxon>
        <taxon>Bacillati</taxon>
        <taxon>Actinomycetota</taxon>
        <taxon>Actinomycetes</taxon>
        <taxon>Kitasatosporales</taxon>
        <taxon>Streptomycetaceae</taxon>
        <taxon>Streptomyces</taxon>
    </lineage>
</organism>
<gene>
    <name evidence="1" type="ordered locus">SCAB_60911</name>
</gene>
<dbReference type="STRING" id="680198.SCAB_60911"/>